<feature type="region of interest" description="Disordered" evidence="7">
    <location>
        <begin position="1"/>
        <end position="22"/>
    </location>
</feature>
<dbReference type="RefSeq" id="XP_012897935.1">
    <property type="nucleotide sequence ID" value="XM_013042481.1"/>
</dbReference>
<dbReference type="InterPro" id="IPR017441">
    <property type="entry name" value="Protein_kinase_ATP_BS"/>
</dbReference>
<name>D8M748_BLAHO</name>
<dbReference type="PROSITE" id="PS00107">
    <property type="entry name" value="PROTEIN_KINASE_ATP"/>
    <property type="match status" value="1"/>
</dbReference>
<dbReference type="GO" id="GO:0017148">
    <property type="term" value="P:negative regulation of translation"/>
    <property type="evidence" value="ECO:0007669"/>
    <property type="project" value="UniProtKB-KW"/>
</dbReference>
<keyword evidence="4 6" id="KW-0067">ATP-binding</keyword>
<dbReference type="InParanoid" id="D8M748"/>
<keyword evidence="5" id="KW-0652">Protein synthesis inhibitor</keyword>
<dbReference type="SUPFAM" id="SSF56112">
    <property type="entry name" value="Protein kinase-like (PK-like)"/>
    <property type="match status" value="1"/>
</dbReference>
<accession>D8M748</accession>
<evidence type="ECO:0000256" key="3">
    <source>
        <dbReference type="ARBA" id="ARBA00022777"/>
    </source>
</evidence>
<evidence type="ECO:0000256" key="2">
    <source>
        <dbReference type="ARBA" id="ARBA00022741"/>
    </source>
</evidence>
<gene>
    <name evidence="9" type="ORF">GSBLH_T00007149001</name>
</gene>
<dbReference type="GeneID" id="24923273"/>
<dbReference type="Pfam" id="PF00069">
    <property type="entry name" value="Pkinase"/>
    <property type="match status" value="1"/>
</dbReference>
<evidence type="ECO:0000256" key="1">
    <source>
        <dbReference type="ARBA" id="ARBA00022679"/>
    </source>
</evidence>
<keyword evidence="10" id="KW-1185">Reference proteome</keyword>
<dbReference type="Proteomes" id="UP000008312">
    <property type="component" value="Unassembled WGS sequence"/>
</dbReference>
<evidence type="ECO:0000256" key="7">
    <source>
        <dbReference type="SAM" id="MobiDB-lite"/>
    </source>
</evidence>
<dbReference type="OrthoDB" id="197083at2759"/>
<keyword evidence="2 6" id="KW-0547">Nucleotide-binding</keyword>
<dbReference type="GO" id="GO:0004672">
    <property type="term" value="F:protein kinase activity"/>
    <property type="evidence" value="ECO:0007669"/>
    <property type="project" value="InterPro"/>
</dbReference>
<organism evidence="9">
    <name type="scientific">Blastocystis hominis</name>
    <dbReference type="NCBI Taxonomy" id="12968"/>
    <lineage>
        <taxon>Eukaryota</taxon>
        <taxon>Sar</taxon>
        <taxon>Stramenopiles</taxon>
        <taxon>Bigyra</taxon>
        <taxon>Opalozoa</taxon>
        <taxon>Opalinata</taxon>
        <taxon>Blastocystidae</taxon>
        <taxon>Blastocystis</taxon>
    </lineage>
</organism>
<dbReference type="AlphaFoldDB" id="D8M748"/>
<feature type="compositionally biased region" description="Polar residues" evidence="7">
    <location>
        <begin position="8"/>
        <end position="19"/>
    </location>
</feature>
<dbReference type="GO" id="GO:0005737">
    <property type="term" value="C:cytoplasm"/>
    <property type="evidence" value="ECO:0007669"/>
    <property type="project" value="TreeGrafter"/>
</dbReference>
<dbReference type="PROSITE" id="PS50011">
    <property type="entry name" value="PROTEIN_KINASE_DOM"/>
    <property type="match status" value="1"/>
</dbReference>
<feature type="compositionally biased region" description="Acidic residues" evidence="7">
    <location>
        <begin position="140"/>
        <end position="153"/>
    </location>
</feature>
<proteinExistence type="predicted"/>
<feature type="domain" description="Protein kinase" evidence="8">
    <location>
        <begin position="57"/>
        <end position="196"/>
    </location>
</feature>
<dbReference type="InterPro" id="IPR000719">
    <property type="entry name" value="Prot_kinase_dom"/>
</dbReference>
<dbReference type="InterPro" id="IPR011009">
    <property type="entry name" value="Kinase-like_dom_sf"/>
</dbReference>
<sequence>MTDMRTCRVTQNPSHSFSPPNKIEEQIPEMTSEELTSGQTVKLRDRDSAMGRFKTDFVVIKEIGHGGFGRITLCTHLLDGMEYAIKEINLEDNRQEYQKILREVKLLALLKTNYTVRYYSCWTERNECVEAENLGHTDPNELEEEEEEEDLIDETTMTWGKESFRLSKMRNKGVKEYNELHPLVFDSVRKEGAIEE</sequence>
<evidence type="ECO:0000256" key="5">
    <source>
        <dbReference type="ARBA" id="ARBA00023193"/>
    </source>
</evidence>
<keyword evidence="3" id="KW-0418">Kinase</keyword>
<evidence type="ECO:0000313" key="10">
    <source>
        <dbReference type="Proteomes" id="UP000008312"/>
    </source>
</evidence>
<dbReference type="EMBL" id="FN668672">
    <property type="protein sequence ID" value="CBK23887.2"/>
    <property type="molecule type" value="Genomic_DNA"/>
</dbReference>
<protein>
    <recommendedName>
        <fullName evidence="8">Protein kinase domain-containing protein</fullName>
    </recommendedName>
</protein>
<dbReference type="InterPro" id="IPR050339">
    <property type="entry name" value="CC_SR_Kinase"/>
</dbReference>
<dbReference type="GO" id="GO:0005634">
    <property type="term" value="C:nucleus"/>
    <property type="evidence" value="ECO:0007669"/>
    <property type="project" value="TreeGrafter"/>
</dbReference>
<evidence type="ECO:0000256" key="6">
    <source>
        <dbReference type="PROSITE-ProRule" id="PRU10141"/>
    </source>
</evidence>
<evidence type="ECO:0000259" key="8">
    <source>
        <dbReference type="PROSITE" id="PS50011"/>
    </source>
</evidence>
<keyword evidence="1" id="KW-0808">Transferase</keyword>
<reference evidence="9" key="1">
    <citation type="submission" date="2010-02" db="EMBL/GenBank/DDBJ databases">
        <title>Sequencing and annotation of the Blastocystis hominis genome.</title>
        <authorList>
            <person name="Wincker P."/>
        </authorList>
    </citation>
    <scope>NUCLEOTIDE SEQUENCE</scope>
    <source>
        <strain evidence="9">Singapore isolate B</strain>
    </source>
</reference>
<feature type="region of interest" description="Disordered" evidence="7">
    <location>
        <begin position="134"/>
        <end position="154"/>
    </location>
</feature>
<dbReference type="GO" id="GO:0005524">
    <property type="term" value="F:ATP binding"/>
    <property type="evidence" value="ECO:0007669"/>
    <property type="project" value="UniProtKB-UniRule"/>
</dbReference>
<evidence type="ECO:0000313" key="9">
    <source>
        <dbReference type="EMBL" id="CBK23887.2"/>
    </source>
</evidence>
<dbReference type="PANTHER" id="PTHR11042">
    <property type="entry name" value="EUKARYOTIC TRANSLATION INITIATION FACTOR 2-ALPHA KINASE EIF2-ALPHA KINASE -RELATED"/>
    <property type="match status" value="1"/>
</dbReference>
<evidence type="ECO:0000256" key="4">
    <source>
        <dbReference type="ARBA" id="ARBA00022840"/>
    </source>
</evidence>
<feature type="binding site" evidence="6">
    <location>
        <position position="86"/>
    </location>
    <ligand>
        <name>ATP</name>
        <dbReference type="ChEBI" id="CHEBI:30616"/>
    </ligand>
</feature>
<dbReference type="Gene3D" id="3.30.200.20">
    <property type="entry name" value="Phosphorylase Kinase, domain 1"/>
    <property type="match status" value="1"/>
</dbReference>